<name>B4Q8L7_DROSI</name>
<dbReference type="OMA" id="PYKTFPI"/>
<dbReference type="Bgee" id="FBgn0194190">
    <property type="expression patterns" value="Expressed in multicellular organism and 1 other cell type or tissue"/>
</dbReference>
<keyword evidence="1" id="KW-1015">Disulfide bond</keyword>
<reference evidence="5" key="2">
    <citation type="submission" date="2008-06" db="EMBL/GenBank/DDBJ databases">
        <authorList>
            <consortium name="FlyBase"/>
        </authorList>
    </citation>
    <scope>NUCLEOTIDE SEQUENCE</scope>
    <source>
        <strain evidence="5">Mixed</strain>
        <strain evidence="6">W501</strain>
    </source>
</reference>
<evidence type="ECO:0000256" key="1">
    <source>
        <dbReference type="ARBA" id="ARBA00023157"/>
    </source>
</evidence>
<accession>B4Q8L7</accession>
<dbReference type="EMBL" id="CM000361">
    <property type="protein sequence ID" value="EDX03534.1"/>
    <property type="molecule type" value="Genomic_DNA"/>
</dbReference>
<evidence type="ECO:0000259" key="4">
    <source>
        <dbReference type="PROSITE" id="PS50240"/>
    </source>
</evidence>
<dbReference type="InterPro" id="IPR009003">
    <property type="entry name" value="Peptidase_S1_PA"/>
</dbReference>
<dbReference type="PRINTS" id="PR00722">
    <property type="entry name" value="CHYMOTRYPSIN"/>
</dbReference>
<evidence type="ECO:0000256" key="2">
    <source>
        <dbReference type="ARBA" id="ARBA00024195"/>
    </source>
</evidence>
<dbReference type="GO" id="GO:0004252">
    <property type="term" value="F:serine-type endopeptidase activity"/>
    <property type="evidence" value="ECO:0007669"/>
    <property type="project" value="InterPro"/>
</dbReference>
<dbReference type="CDD" id="cd00190">
    <property type="entry name" value="Tryp_SPc"/>
    <property type="match status" value="1"/>
</dbReference>
<dbReference type="FunFam" id="2.40.10.10:FF:000313">
    <property type="entry name" value="Serine protease easter-like Protein"/>
    <property type="match status" value="1"/>
</dbReference>
<dbReference type="PROSITE" id="PS50240">
    <property type="entry name" value="TRYPSIN_DOM"/>
    <property type="match status" value="1"/>
</dbReference>
<protein>
    <submittedName>
        <fullName evidence="5">GD22796</fullName>
    </submittedName>
</protein>
<proteinExistence type="inferred from homology"/>
<feature type="signal peptide" evidence="3">
    <location>
        <begin position="1"/>
        <end position="18"/>
    </location>
</feature>
<dbReference type="GO" id="GO:0006508">
    <property type="term" value="P:proteolysis"/>
    <property type="evidence" value="ECO:0007669"/>
    <property type="project" value="InterPro"/>
</dbReference>
<feature type="domain" description="Peptidase S1" evidence="4">
    <location>
        <begin position="62"/>
        <end position="323"/>
    </location>
</feature>
<dbReference type="Proteomes" id="UP000035880">
    <property type="component" value="Chromosome 2L"/>
</dbReference>
<dbReference type="HOGENOM" id="CLU_006842_0_3_1"/>
<evidence type="ECO:0000256" key="3">
    <source>
        <dbReference type="SAM" id="SignalP"/>
    </source>
</evidence>
<keyword evidence="7" id="KW-1185">Reference proteome</keyword>
<dbReference type="EMBL" id="CM002910">
    <property type="protein sequence ID" value="KMY87757.1"/>
    <property type="molecule type" value="Genomic_DNA"/>
</dbReference>
<dbReference type="PANTHER" id="PTHR24256">
    <property type="entry name" value="TRYPTASE-RELATED"/>
    <property type="match status" value="1"/>
</dbReference>
<feature type="chain" id="PRO_5014299454" evidence="3">
    <location>
        <begin position="19"/>
        <end position="341"/>
    </location>
</feature>
<dbReference type="SMART" id="SM00020">
    <property type="entry name" value="Tryp_SPc"/>
    <property type="match status" value="1"/>
</dbReference>
<dbReference type="SUPFAM" id="SSF50494">
    <property type="entry name" value="Trypsin-like serine proteases"/>
    <property type="match status" value="1"/>
</dbReference>
<sequence length="341" mass="37458">MWRQVILISCCFWTLTEAGAPCGLQMECVPQGLCKRSAWDQNAWPSPCQRSERCCHSSQMLVIGAPLNCGKSNPNGLGDKVEEVVEQAKPNEFPWTVALMQDMIYFFGAGTLVTENIVITAAHLMQDKTVNDFGIIGGAWDLNQLSGKTIQLRTAARIVSHPGFSNVTGANNIALIVLAVSFEMKPPIGPICWPTFGVSFDRERCVVPGWGKTNSRANNYSHKQKKIDLPIVSRSDCEALLRRTALGRSFQLDPSILCAGGELGRDACMGDGGSPLMCPIPGHPALYEFVGIVNSGLSCGLQNVPAFYTNISHMRPWIEKQLNDELNKPYKTFPIYDISFD</sequence>
<evidence type="ECO:0000313" key="6">
    <source>
        <dbReference type="EMBL" id="KMY87757.1"/>
    </source>
</evidence>
<comment type="similarity">
    <text evidence="2">Belongs to the peptidase S1 family. CLIP subfamily.</text>
</comment>
<gene>
    <name evidence="5" type="primary">Dsim\GD22796</name>
    <name evidence="5" type="ORF">Dsim_GD22796</name>
    <name evidence="6" type="ORF">Dsimw501_GD22796</name>
</gene>
<dbReference type="Gene3D" id="2.40.10.10">
    <property type="entry name" value="Trypsin-like serine proteases"/>
    <property type="match status" value="2"/>
</dbReference>
<dbReference type="InterPro" id="IPR001314">
    <property type="entry name" value="Peptidase_S1A"/>
</dbReference>
<dbReference type="InterPro" id="IPR051487">
    <property type="entry name" value="Ser/Thr_Proteases_Immune/Dev"/>
</dbReference>
<reference evidence="6" key="3">
    <citation type="journal article" date="2013" name="Genome Res.">
        <title>A second-generation assembly of the Drosophila simulans genome provides new insights into patterns of lineage-specific divergence.</title>
        <authorList>
            <person name="Hu T.T."/>
            <person name="Eisen M.B."/>
            <person name="Thornton K.R."/>
            <person name="Andolfatto P."/>
        </authorList>
    </citation>
    <scope>NUCLEOTIDE SEQUENCE [LARGE SCALE GENOMIC DNA]</scope>
    <source>
        <strain evidence="6">W501</strain>
    </source>
</reference>
<reference evidence="5 7" key="1">
    <citation type="journal article" date="2007" name="Nature">
        <title>Evolution of genes and genomes on the Drosophila phylogeny.</title>
        <authorList>
            <consortium name="Drosophila 12 Genomes Consortium"/>
            <person name="Clark A.G."/>
            <person name="Eisen M.B."/>
            <person name="Smith D.R."/>
            <person name="Bergman C.M."/>
            <person name="Oliver B."/>
            <person name="Markow T.A."/>
            <person name="Kaufman T.C."/>
            <person name="Kellis M."/>
            <person name="Gelbart W."/>
            <person name="Iyer V.N."/>
            <person name="Pollard D.A."/>
            <person name="Sackton T.B."/>
            <person name="Larracuente A.M."/>
            <person name="Singh N.D."/>
            <person name="Abad J.P."/>
            <person name="Abt D.N."/>
            <person name="Adryan B."/>
            <person name="Aguade M."/>
            <person name="Akashi H."/>
            <person name="Anderson W.W."/>
            <person name="Aquadro C.F."/>
            <person name="Ardell D.H."/>
            <person name="Arguello R."/>
            <person name="Artieri C.G."/>
            <person name="Barbash D.A."/>
            <person name="Barker D."/>
            <person name="Barsanti P."/>
            <person name="Batterham P."/>
            <person name="Batzoglou S."/>
            <person name="Begun D."/>
            <person name="Bhutkar A."/>
            <person name="Blanco E."/>
            <person name="Bosak S.A."/>
            <person name="Bradley R.K."/>
            <person name="Brand A.D."/>
            <person name="Brent M.R."/>
            <person name="Brooks A.N."/>
            <person name="Brown R.H."/>
            <person name="Butlin R.K."/>
            <person name="Caggese C."/>
            <person name="Calvi B.R."/>
            <person name="Bernardo de Carvalho A."/>
            <person name="Caspi A."/>
            <person name="Castrezana S."/>
            <person name="Celniker S.E."/>
            <person name="Chang J.L."/>
            <person name="Chapple C."/>
            <person name="Chatterji S."/>
            <person name="Chinwalla A."/>
            <person name="Civetta A."/>
            <person name="Clifton S.W."/>
            <person name="Comeron J.M."/>
            <person name="Costello J.C."/>
            <person name="Coyne J.A."/>
            <person name="Daub J."/>
            <person name="David R.G."/>
            <person name="Delcher A.L."/>
            <person name="Delehaunty K."/>
            <person name="Do C.B."/>
            <person name="Ebling H."/>
            <person name="Edwards K."/>
            <person name="Eickbush T."/>
            <person name="Evans J.D."/>
            <person name="Filipski A."/>
            <person name="Findeiss S."/>
            <person name="Freyhult E."/>
            <person name="Fulton L."/>
            <person name="Fulton R."/>
            <person name="Garcia A.C."/>
            <person name="Gardiner A."/>
            <person name="Garfield D.A."/>
            <person name="Garvin B.E."/>
            <person name="Gibson G."/>
            <person name="Gilbert D."/>
            <person name="Gnerre S."/>
            <person name="Godfrey J."/>
            <person name="Good R."/>
            <person name="Gotea V."/>
            <person name="Gravely B."/>
            <person name="Greenberg A.J."/>
            <person name="Griffiths-Jones S."/>
            <person name="Gross S."/>
            <person name="Guigo R."/>
            <person name="Gustafson E.A."/>
            <person name="Haerty W."/>
            <person name="Hahn M.W."/>
            <person name="Halligan D.L."/>
            <person name="Halpern A.L."/>
            <person name="Halter G.M."/>
            <person name="Han M.V."/>
            <person name="Heger A."/>
            <person name="Hillier L."/>
            <person name="Hinrichs A.S."/>
            <person name="Holmes I."/>
            <person name="Hoskins R.A."/>
            <person name="Hubisz M.J."/>
            <person name="Hultmark D."/>
            <person name="Huntley M.A."/>
            <person name="Jaffe D.B."/>
            <person name="Jagadeeshan S."/>
            <person name="Jeck W.R."/>
            <person name="Johnson J."/>
            <person name="Jones C.D."/>
            <person name="Jordan W.C."/>
            <person name="Karpen G.H."/>
            <person name="Kataoka E."/>
            <person name="Keightley P.D."/>
            <person name="Kheradpour P."/>
            <person name="Kirkness E.F."/>
            <person name="Koerich L.B."/>
            <person name="Kristiansen K."/>
            <person name="Kudrna D."/>
            <person name="Kulathinal R.J."/>
            <person name="Kumar S."/>
            <person name="Kwok R."/>
            <person name="Lander E."/>
            <person name="Langley C.H."/>
            <person name="Lapoint R."/>
            <person name="Lazzaro B.P."/>
            <person name="Lee S.J."/>
            <person name="Levesque L."/>
            <person name="Li R."/>
            <person name="Lin C.F."/>
            <person name="Lin M.F."/>
            <person name="Lindblad-Toh K."/>
            <person name="Llopart A."/>
            <person name="Long M."/>
            <person name="Low L."/>
            <person name="Lozovsky E."/>
            <person name="Lu J."/>
            <person name="Luo M."/>
            <person name="Machado C.A."/>
            <person name="Makalowski W."/>
            <person name="Marzo M."/>
            <person name="Matsuda M."/>
            <person name="Matzkin L."/>
            <person name="McAllister B."/>
            <person name="McBride C.S."/>
            <person name="McKernan B."/>
            <person name="McKernan K."/>
            <person name="Mendez-Lago M."/>
            <person name="Minx P."/>
            <person name="Mollenhauer M.U."/>
            <person name="Montooth K."/>
            <person name="Mount S.M."/>
            <person name="Mu X."/>
            <person name="Myers E."/>
            <person name="Negre B."/>
            <person name="Newfeld S."/>
            <person name="Nielsen R."/>
            <person name="Noor M.A."/>
            <person name="O'Grady P."/>
            <person name="Pachter L."/>
            <person name="Papaceit M."/>
            <person name="Parisi M.J."/>
            <person name="Parisi M."/>
            <person name="Parts L."/>
            <person name="Pedersen J.S."/>
            <person name="Pesole G."/>
            <person name="Phillippy A.M."/>
            <person name="Ponting C.P."/>
            <person name="Pop M."/>
            <person name="Porcelli D."/>
            <person name="Powell J.R."/>
            <person name="Prohaska S."/>
            <person name="Pruitt K."/>
            <person name="Puig M."/>
            <person name="Quesneville H."/>
            <person name="Ram K.R."/>
            <person name="Rand D."/>
            <person name="Rasmussen M.D."/>
            <person name="Reed L.K."/>
            <person name="Reenan R."/>
            <person name="Reily A."/>
            <person name="Remington K.A."/>
            <person name="Rieger T.T."/>
            <person name="Ritchie M.G."/>
            <person name="Robin C."/>
            <person name="Rogers Y.H."/>
            <person name="Rohde C."/>
            <person name="Rozas J."/>
            <person name="Rubenfield M.J."/>
            <person name="Ruiz A."/>
            <person name="Russo S."/>
            <person name="Salzberg S.L."/>
            <person name="Sanchez-Gracia A."/>
            <person name="Saranga D.J."/>
            <person name="Sato H."/>
            <person name="Schaeffer S.W."/>
            <person name="Schatz M.C."/>
            <person name="Schlenke T."/>
            <person name="Schwartz R."/>
            <person name="Segarra C."/>
            <person name="Singh R.S."/>
            <person name="Sirot L."/>
            <person name="Sirota M."/>
            <person name="Sisneros N.B."/>
            <person name="Smith C.D."/>
            <person name="Smith T.F."/>
            <person name="Spieth J."/>
            <person name="Stage D.E."/>
            <person name="Stark A."/>
            <person name="Stephan W."/>
            <person name="Strausberg R.L."/>
            <person name="Strempel S."/>
            <person name="Sturgill D."/>
            <person name="Sutton G."/>
            <person name="Sutton G.G."/>
            <person name="Tao W."/>
            <person name="Teichmann S."/>
            <person name="Tobari Y.N."/>
            <person name="Tomimura Y."/>
            <person name="Tsolas J.M."/>
            <person name="Valente V.L."/>
            <person name="Venter E."/>
            <person name="Venter J.C."/>
            <person name="Vicario S."/>
            <person name="Vieira F.G."/>
            <person name="Vilella A.J."/>
            <person name="Villasante A."/>
            <person name="Walenz B."/>
            <person name="Wang J."/>
            <person name="Wasserman M."/>
            <person name="Watts T."/>
            <person name="Wilson D."/>
            <person name="Wilson R.K."/>
            <person name="Wing R.A."/>
            <person name="Wolfner M.F."/>
            <person name="Wong A."/>
            <person name="Wong G.K."/>
            <person name="Wu C.I."/>
            <person name="Wu G."/>
            <person name="Yamamoto D."/>
            <person name="Yang H.P."/>
            <person name="Yang S.P."/>
            <person name="Yorke J.A."/>
            <person name="Yoshida K."/>
            <person name="Zdobnov E."/>
            <person name="Zhang P."/>
            <person name="Zhang Y."/>
            <person name="Zimin A.V."/>
            <person name="Baldwin J."/>
            <person name="Abdouelleil A."/>
            <person name="Abdulkadir J."/>
            <person name="Abebe A."/>
            <person name="Abera B."/>
            <person name="Abreu J."/>
            <person name="Acer S.C."/>
            <person name="Aftuck L."/>
            <person name="Alexander A."/>
            <person name="An P."/>
            <person name="Anderson E."/>
            <person name="Anderson S."/>
            <person name="Arachi H."/>
            <person name="Azer M."/>
            <person name="Bachantsang P."/>
            <person name="Barry A."/>
            <person name="Bayul T."/>
            <person name="Berlin A."/>
            <person name="Bessette D."/>
            <person name="Bloom T."/>
            <person name="Blye J."/>
            <person name="Boguslavskiy L."/>
            <person name="Bonnet C."/>
            <person name="Boukhgalter B."/>
            <person name="Bourzgui I."/>
            <person name="Brown A."/>
            <person name="Cahill P."/>
            <person name="Channer S."/>
            <person name="Cheshatsang Y."/>
            <person name="Chuda L."/>
            <person name="Citroen M."/>
            <person name="Collymore A."/>
            <person name="Cooke P."/>
            <person name="Costello M."/>
            <person name="D'Aco K."/>
            <person name="Daza R."/>
            <person name="De Haan G."/>
            <person name="DeGray S."/>
            <person name="DeMaso C."/>
            <person name="Dhargay N."/>
            <person name="Dooley K."/>
            <person name="Dooley E."/>
            <person name="Doricent M."/>
            <person name="Dorje P."/>
            <person name="Dorjee K."/>
            <person name="Dupes A."/>
            <person name="Elong R."/>
            <person name="Falk J."/>
            <person name="Farina A."/>
            <person name="Faro S."/>
            <person name="Ferguson D."/>
            <person name="Fisher S."/>
            <person name="Foley C.D."/>
            <person name="Franke A."/>
            <person name="Friedrich D."/>
            <person name="Gadbois L."/>
            <person name="Gearin G."/>
            <person name="Gearin C.R."/>
            <person name="Giannoukos G."/>
            <person name="Goode T."/>
            <person name="Graham J."/>
            <person name="Grandbois E."/>
            <person name="Grewal S."/>
            <person name="Gyaltsen K."/>
            <person name="Hafez N."/>
            <person name="Hagos B."/>
            <person name="Hall J."/>
            <person name="Henson C."/>
            <person name="Hollinger A."/>
            <person name="Honan T."/>
            <person name="Huard M.D."/>
            <person name="Hughes L."/>
            <person name="Hurhula B."/>
            <person name="Husby M.E."/>
            <person name="Kamat A."/>
            <person name="Kanga B."/>
            <person name="Kashin S."/>
            <person name="Khazanovich D."/>
            <person name="Kisner P."/>
            <person name="Lance K."/>
            <person name="Lara M."/>
            <person name="Lee W."/>
            <person name="Lennon N."/>
            <person name="Letendre F."/>
            <person name="LeVine R."/>
            <person name="Lipovsky A."/>
            <person name="Liu X."/>
            <person name="Liu J."/>
            <person name="Liu S."/>
            <person name="Lokyitsang T."/>
            <person name="Lokyitsang Y."/>
            <person name="Lubonja R."/>
            <person name="Lui A."/>
            <person name="MacDonald P."/>
            <person name="Magnisalis V."/>
            <person name="Maru K."/>
            <person name="Matthews C."/>
            <person name="McCusker W."/>
            <person name="McDonough S."/>
            <person name="Mehta T."/>
            <person name="Meldrim J."/>
            <person name="Meneus L."/>
            <person name="Mihai O."/>
            <person name="Mihalev A."/>
            <person name="Mihova T."/>
            <person name="Mittelman R."/>
            <person name="Mlenga V."/>
            <person name="Montmayeur A."/>
            <person name="Mulrain L."/>
            <person name="Navidi A."/>
            <person name="Naylor J."/>
            <person name="Negash T."/>
            <person name="Nguyen T."/>
            <person name="Nguyen N."/>
            <person name="Nicol R."/>
            <person name="Norbu C."/>
            <person name="Norbu N."/>
            <person name="Novod N."/>
            <person name="O'Neill B."/>
            <person name="Osman S."/>
            <person name="Markiewicz E."/>
            <person name="Oyono O.L."/>
            <person name="Patti C."/>
            <person name="Phunkhang P."/>
            <person name="Pierre F."/>
            <person name="Priest M."/>
            <person name="Raghuraman S."/>
            <person name="Rege F."/>
            <person name="Reyes R."/>
            <person name="Rise C."/>
            <person name="Rogov P."/>
            <person name="Ross K."/>
            <person name="Ryan E."/>
            <person name="Settipalli S."/>
            <person name="Shea T."/>
            <person name="Sherpa N."/>
            <person name="Shi L."/>
            <person name="Shih D."/>
            <person name="Sparrow T."/>
            <person name="Spaulding J."/>
            <person name="Stalker J."/>
            <person name="Stange-Thomann N."/>
            <person name="Stavropoulos S."/>
            <person name="Stone C."/>
            <person name="Strader C."/>
            <person name="Tesfaye S."/>
            <person name="Thomson T."/>
            <person name="Thoulutsang Y."/>
            <person name="Thoulutsang D."/>
            <person name="Topham K."/>
            <person name="Topping I."/>
            <person name="Tsamla T."/>
            <person name="Vassiliev H."/>
            <person name="Vo A."/>
            <person name="Wangchuk T."/>
            <person name="Wangdi T."/>
            <person name="Weiand M."/>
            <person name="Wilkinson J."/>
            <person name="Wilson A."/>
            <person name="Yadav S."/>
            <person name="Young G."/>
            <person name="Yu Q."/>
            <person name="Zembek L."/>
            <person name="Zhong D."/>
            <person name="Zimmer A."/>
            <person name="Zwirko Z."/>
            <person name="Jaffe D.B."/>
            <person name="Alvarez P."/>
            <person name="Brockman W."/>
            <person name="Butler J."/>
            <person name="Chin C."/>
            <person name="Gnerre S."/>
            <person name="Grabherr M."/>
            <person name="Kleber M."/>
            <person name="Mauceli E."/>
            <person name="MacCallum I."/>
        </authorList>
    </citation>
    <scope>NUCLEOTIDE SEQUENCE [LARGE SCALE GENOMIC DNA]</scope>
    <source>
        <strain evidence="5">Mixed</strain>
        <strain evidence="7">mosaic</strain>
    </source>
</reference>
<reference evidence="6" key="4">
    <citation type="submission" date="2014-06" db="EMBL/GenBank/DDBJ databases">
        <authorList>
            <person name="Hu T."/>
            <person name="Eisen M.B."/>
            <person name="Thornton K.R."/>
            <person name="Andolfatto P."/>
        </authorList>
    </citation>
    <scope>NUCLEOTIDE SEQUENCE</scope>
    <source>
        <strain evidence="6">W501</strain>
    </source>
</reference>
<dbReference type="InterPro" id="IPR043504">
    <property type="entry name" value="Peptidase_S1_PA_chymotrypsin"/>
</dbReference>
<dbReference type="STRING" id="7240.B4Q8L7"/>
<dbReference type="Proteomes" id="UP000000304">
    <property type="component" value="Chromosome 2L"/>
</dbReference>
<keyword evidence="6" id="KW-0378">Hydrolase</keyword>
<dbReference type="AlphaFoldDB" id="B4Q8L7"/>
<dbReference type="KEGG" id="dsi:Dsimw501_GD22796"/>
<dbReference type="Pfam" id="PF00089">
    <property type="entry name" value="Trypsin"/>
    <property type="match status" value="1"/>
</dbReference>
<evidence type="ECO:0000313" key="7">
    <source>
        <dbReference type="Proteomes" id="UP000000304"/>
    </source>
</evidence>
<organism evidence="5 7">
    <name type="scientific">Drosophila simulans</name>
    <name type="common">Fruit fly</name>
    <dbReference type="NCBI Taxonomy" id="7240"/>
    <lineage>
        <taxon>Eukaryota</taxon>
        <taxon>Metazoa</taxon>
        <taxon>Ecdysozoa</taxon>
        <taxon>Arthropoda</taxon>
        <taxon>Hexapoda</taxon>
        <taxon>Insecta</taxon>
        <taxon>Pterygota</taxon>
        <taxon>Neoptera</taxon>
        <taxon>Endopterygota</taxon>
        <taxon>Diptera</taxon>
        <taxon>Brachycera</taxon>
        <taxon>Muscomorpha</taxon>
        <taxon>Ephydroidea</taxon>
        <taxon>Drosophilidae</taxon>
        <taxon>Drosophila</taxon>
        <taxon>Sophophora</taxon>
    </lineage>
</organism>
<keyword evidence="3" id="KW-0732">Signal</keyword>
<evidence type="ECO:0000313" key="5">
    <source>
        <dbReference type="EMBL" id="EDX03534.1"/>
    </source>
</evidence>
<dbReference type="OrthoDB" id="6261922at2759"/>
<dbReference type="InterPro" id="IPR001254">
    <property type="entry name" value="Trypsin_dom"/>
</dbReference>